<dbReference type="EMBL" id="CP001654">
    <property type="protein sequence ID" value="ACS84791.1"/>
    <property type="molecule type" value="Genomic_DNA"/>
</dbReference>
<dbReference type="eggNOG" id="COG1881">
    <property type="taxonomic scope" value="Bacteria"/>
</dbReference>
<evidence type="ECO:0000256" key="1">
    <source>
        <dbReference type="SAM" id="SignalP"/>
    </source>
</evidence>
<keyword evidence="3" id="KW-1185">Reference proteome</keyword>
<sequence>MKRQTRHRFPRMALLAGLALATSAHAASLTLSSPAIPADSTLPASDEFNGFGCSGKNQSPPLAWHSAPAGTQSFAVTVYDPDAPTGSGWWHWMVVNIPAGTHRLAANAGDVGGKQLPAGARQLRIDYGVAAWGGVCPPKGDHPHRYIFTVYALNTKTLDIPTDATPALGGYMINASTLDKASFTAYYGR</sequence>
<dbReference type="RefSeq" id="WP_012764609.1">
    <property type="nucleotide sequence ID" value="NC_012880.1"/>
</dbReference>
<evidence type="ECO:0000313" key="3">
    <source>
        <dbReference type="Proteomes" id="UP000002734"/>
    </source>
</evidence>
<dbReference type="STRING" id="579405.Dd703_0985"/>
<keyword evidence="1" id="KW-0732">Signal</keyword>
<feature type="chain" id="PRO_5002961694" evidence="1">
    <location>
        <begin position="27"/>
        <end position="189"/>
    </location>
</feature>
<dbReference type="AlphaFoldDB" id="C6CBK6"/>
<gene>
    <name evidence="2" type="ordered locus">Dd703_0985</name>
</gene>
<dbReference type="HOGENOM" id="CLU_083918_2_0_6"/>
<proteinExistence type="predicted"/>
<accession>C6CBK6</accession>
<protein>
    <submittedName>
        <fullName evidence="2">PEBP family protein</fullName>
    </submittedName>
</protein>
<dbReference type="Gene3D" id="3.90.280.10">
    <property type="entry name" value="PEBP-like"/>
    <property type="match status" value="1"/>
</dbReference>
<organism evidence="2 3">
    <name type="scientific">Musicola paradisiaca (strain Ech703)</name>
    <name type="common">Dickeya paradisiaca</name>
    <name type="synonym">Dickeya dadantii</name>
    <dbReference type="NCBI Taxonomy" id="579405"/>
    <lineage>
        <taxon>Bacteria</taxon>
        <taxon>Pseudomonadati</taxon>
        <taxon>Pseudomonadota</taxon>
        <taxon>Gammaproteobacteria</taxon>
        <taxon>Enterobacterales</taxon>
        <taxon>Pectobacteriaceae</taxon>
        <taxon>Musicola</taxon>
    </lineage>
</organism>
<dbReference type="PANTHER" id="PTHR30289">
    <property type="entry name" value="UNCHARACTERIZED PROTEIN YBCL-RELATED"/>
    <property type="match status" value="1"/>
</dbReference>
<reference evidence="2" key="1">
    <citation type="submission" date="2009-06" db="EMBL/GenBank/DDBJ databases">
        <title>Complete sequence of Dickeya dadantii Ech703.</title>
        <authorList>
            <consortium name="US DOE Joint Genome Institute"/>
            <person name="Lucas S."/>
            <person name="Copeland A."/>
            <person name="Lapidus A."/>
            <person name="Glavina del Rio T."/>
            <person name="Dalin E."/>
            <person name="Tice H."/>
            <person name="Bruce D."/>
            <person name="Goodwin L."/>
            <person name="Pitluck S."/>
            <person name="Chertkov O."/>
            <person name="Brettin T."/>
            <person name="Detter J.C."/>
            <person name="Han C."/>
            <person name="Larimer F."/>
            <person name="Land M."/>
            <person name="Hauser L."/>
            <person name="Kyrpides N."/>
            <person name="Mikhailova N."/>
            <person name="Balakrishnan V."/>
            <person name="Glasner J."/>
            <person name="Perna N.T."/>
        </authorList>
    </citation>
    <scope>NUCLEOTIDE SEQUENCE [LARGE SCALE GENOMIC DNA]</scope>
    <source>
        <strain evidence="2">Ech703</strain>
    </source>
</reference>
<dbReference type="PANTHER" id="PTHR30289:SF1">
    <property type="entry name" value="PEBP (PHOSPHATIDYLETHANOLAMINE-BINDING PROTEIN) FAMILY PROTEIN"/>
    <property type="match status" value="1"/>
</dbReference>
<evidence type="ECO:0000313" key="2">
    <source>
        <dbReference type="EMBL" id="ACS84791.1"/>
    </source>
</evidence>
<dbReference type="CDD" id="cd00865">
    <property type="entry name" value="PEBP_bact_arch"/>
    <property type="match status" value="1"/>
</dbReference>
<name>C6CBK6_MUSP7</name>
<dbReference type="InterPro" id="IPR008914">
    <property type="entry name" value="PEBP"/>
</dbReference>
<dbReference type="InterPro" id="IPR036610">
    <property type="entry name" value="PEBP-like_sf"/>
</dbReference>
<dbReference type="Proteomes" id="UP000002734">
    <property type="component" value="Chromosome"/>
</dbReference>
<dbReference type="Pfam" id="PF01161">
    <property type="entry name" value="PBP"/>
    <property type="match status" value="1"/>
</dbReference>
<dbReference type="NCBIfam" id="TIGR00481">
    <property type="entry name" value="YbhB/YbcL family Raf kinase inhibitor-like protein"/>
    <property type="match status" value="1"/>
</dbReference>
<feature type="signal peptide" evidence="1">
    <location>
        <begin position="1"/>
        <end position="26"/>
    </location>
</feature>
<dbReference type="SUPFAM" id="SSF49777">
    <property type="entry name" value="PEBP-like"/>
    <property type="match status" value="1"/>
</dbReference>
<dbReference type="InterPro" id="IPR005247">
    <property type="entry name" value="YbhB_YbcL/LppC-like"/>
</dbReference>
<dbReference type="KEGG" id="dda:Dd703_0985"/>